<evidence type="ECO:0000256" key="2">
    <source>
        <dbReference type="ARBA" id="ARBA00004202"/>
    </source>
</evidence>
<dbReference type="PIRSF" id="PIRSF001267">
    <property type="entry name" value="Pyrophosphatase_GppA_Ppx"/>
    <property type="match status" value="1"/>
</dbReference>
<dbReference type="InterPro" id="IPR030673">
    <property type="entry name" value="PyroPPase_GppA_Ppx"/>
</dbReference>
<evidence type="ECO:0000256" key="5">
    <source>
        <dbReference type="ARBA" id="ARBA00012451"/>
    </source>
</evidence>
<comment type="subcellular location">
    <subcellularLocation>
        <location evidence="2">Cell membrane</location>
        <topology evidence="2">Peripheral membrane protein</topology>
    </subcellularLocation>
</comment>
<dbReference type="KEGG" id="tbn:TBH_C1876"/>
<evidence type="ECO:0000256" key="3">
    <source>
        <dbReference type="ARBA" id="ARBA00007125"/>
    </source>
</evidence>
<dbReference type="FunFam" id="3.30.420.40:FF:000023">
    <property type="entry name" value="Guanosine-5'-triphosphate,3'-diphosphate pyrophosphatase"/>
    <property type="match status" value="1"/>
</dbReference>
<evidence type="ECO:0000313" key="14">
    <source>
        <dbReference type="Proteomes" id="UP000031631"/>
    </source>
</evidence>
<evidence type="ECO:0000256" key="9">
    <source>
        <dbReference type="ARBA" id="ARBA00023136"/>
    </source>
</evidence>
<comment type="similarity">
    <text evidence="3">Belongs to the GppA/Ppx family.</text>
</comment>
<evidence type="ECO:0000313" key="13">
    <source>
        <dbReference type="EMBL" id="BAO44791.1"/>
    </source>
</evidence>
<dbReference type="PANTHER" id="PTHR30005:SF14">
    <property type="entry name" value="EXOPOLYPHOSPHATASE"/>
    <property type="match status" value="1"/>
</dbReference>
<organism evidence="13 14">
    <name type="scientific">Thiolapillus brandeum</name>
    <dbReference type="NCBI Taxonomy" id="1076588"/>
    <lineage>
        <taxon>Bacteria</taxon>
        <taxon>Pseudomonadati</taxon>
        <taxon>Pseudomonadota</taxon>
        <taxon>Gammaproteobacteria</taxon>
        <taxon>Chromatiales</taxon>
        <taxon>Sedimenticolaceae</taxon>
        <taxon>Thiolapillus</taxon>
    </lineage>
</organism>
<comment type="catalytic activity">
    <reaction evidence="10">
        <text>[phosphate](n) + H2O = [phosphate](n-1) + phosphate + H(+)</text>
        <dbReference type="Rhea" id="RHEA:21528"/>
        <dbReference type="Rhea" id="RHEA-COMP:9859"/>
        <dbReference type="Rhea" id="RHEA-COMP:14279"/>
        <dbReference type="ChEBI" id="CHEBI:15377"/>
        <dbReference type="ChEBI" id="CHEBI:15378"/>
        <dbReference type="ChEBI" id="CHEBI:16838"/>
        <dbReference type="ChEBI" id="CHEBI:43474"/>
        <dbReference type="EC" id="3.6.1.11"/>
    </reaction>
</comment>
<evidence type="ECO:0000256" key="8">
    <source>
        <dbReference type="ARBA" id="ARBA00022801"/>
    </source>
</evidence>
<dbReference type="InterPro" id="IPR048950">
    <property type="entry name" value="Ppx_GppA_C"/>
</dbReference>
<gene>
    <name evidence="13" type="ORF">TBH_C1876</name>
</gene>
<dbReference type="InterPro" id="IPR022371">
    <property type="entry name" value="Exopolyphosphatase"/>
</dbReference>
<evidence type="ECO:0000259" key="12">
    <source>
        <dbReference type="Pfam" id="PF21447"/>
    </source>
</evidence>
<dbReference type="Proteomes" id="UP000031631">
    <property type="component" value="Chromosome"/>
</dbReference>
<dbReference type="SUPFAM" id="SSF53067">
    <property type="entry name" value="Actin-like ATPase domain"/>
    <property type="match status" value="2"/>
</dbReference>
<keyword evidence="8 13" id="KW-0378">Hydrolase</keyword>
<keyword evidence="7" id="KW-1003">Cell membrane</keyword>
<protein>
    <recommendedName>
        <fullName evidence="6">Exopolyphosphatase</fullName>
        <ecNumber evidence="5">3.6.1.11</ecNumber>
    </recommendedName>
</protein>
<dbReference type="AlphaFoldDB" id="A0A7U6GJE4"/>
<comment type="cofactor">
    <cofactor evidence="1">
        <name>Mg(2+)</name>
        <dbReference type="ChEBI" id="CHEBI:18420"/>
    </cofactor>
</comment>
<dbReference type="GO" id="GO:0004309">
    <property type="term" value="F:exopolyphosphatase activity"/>
    <property type="evidence" value="ECO:0007669"/>
    <property type="project" value="UniProtKB-EC"/>
</dbReference>
<dbReference type="InterPro" id="IPR003695">
    <property type="entry name" value="Ppx_GppA_N"/>
</dbReference>
<evidence type="ECO:0000256" key="10">
    <source>
        <dbReference type="ARBA" id="ARBA00047607"/>
    </source>
</evidence>
<dbReference type="RefSeq" id="WP_041067968.1">
    <property type="nucleotide sequence ID" value="NZ_AP012273.1"/>
</dbReference>
<dbReference type="Gene3D" id="3.30.420.150">
    <property type="entry name" value="Exopolyphosphatase. Domain 2"/>
    <property type="match status" value="1"/>
</dbReference>
<dbReference type="InterPro" id="IPR050273">
    <property type="entry name" value="GppA/Ppx_hydrolase"/>
</dbReference>
<reference evidence="13 14" key="1">
    <citation type="journal article" date="2014" name="PLoS ONE">
        <title>Physiological and genomic features of a novel sulfur-oxidizing gammaproteobacterium belonging to a previously uncultivated symbiotic lineage isolated from a hydrothermal vent.</title>
        <authorList>
            <person name="Nunoura T."/>
            <person name="Takaki Y."/>
            <person name="Kazama H."/>
            <person name="Kakuta J."/>
            <person name="Shimamura S."/>
            <person name="Makita H."/>
            <person name="Hirai M."/>
            <person name="Miyazaki M."/>
            <person name="Takai K."/>
        </authorList>
    </citation>
    <scope>NUCLEOTIDE SEQUENCE [LARGE SCALE GENOMIC DNA]</scope>
    <source>
        <strain evidence="13 14">Hiromi1</strain>
    </source>
</reference>
<dbReference type="Pfam" id="PF02541">
    <property type="entry name" value="Ppx-GppA"/>
    <property type="match status" value="1"/>
</dbReference>
<sequence length="501" mass="56012">MSTTPSALPKTIAAVDLGSNSFHLIVAQMENGQLQVIDRIKEMVRLGAGLDNRKRLTPEARERALDCLSRFGQRLSDLPRNAVRAVGTNTLRQVRDGGEFLRQAEEALKHPIEIIAGHEEARLVYLGVAHGLAGDEDKRLVVDIGGGSTELITGSGMETRERESLFMGCVSFSQRFFPEGRISSQMMDAAIIAGRLEARPVQTIYDSHHWDLAVGSSGTIRSIRDVVQAQGWSDKGISKKSLKKLRKAVVEAGHVNKLKLDGLSDNRRPVFPGGVAVLSAVFKALDIEQMRVSDLALREGLLYELLGSIQHHDVRERTVTTLTQRYSLDSNQGRQVADTSRQLLEQVLDSWSLEDEELHLLLKWSALLHEIGMAISHDGYHKHGAYILANADLSGFSRQFQNMLALLVRSHRRKFRSSSFSELGKDMQESCRRLTILLRLSVLLHRGRSPHRKPSLDIMAQKNNIVLSFPNEWLDSHPLTKAELEREAKYLDAAGYFLSYS</sequence>
<dbReference type="NCBIfam" id="TIGR03706">
    <property type="entry name" value="exo_poly_only"/>
    <property type="match status" value="1"/>
</dbReference>
<evidence type="ECO:0000256" key="4">
    <source>
        <dbReference type="ARBA" id="ARBA00011738"/>
    </source>
</evidence>
<dbReference type="EMBL" id="AP012273">
    <property type="protein sequence ID" value="BAO44791.1"/>
    <property type="molecule type" value="Genomic_DNA"/>
</dbReference>
<name>A0A7U6GJE4_9GAMM</name>
<dbReference type="SUPFAM" id="SSF109604">
    <property type="entry name" value="HD-domain/PDEase-like"/>
    <property type="match status" value="1"/>
</dbReference>
<dbReference type="FunFam" id="3.30.420.150:FF:000001">
    <property type="entry name" value="Guanosine-5'-triphosphate,3'-diphosphate pyrophosphatase"/>
    <property type="match status" value="1"/>
</dbReference>
<proteinExistence type="inferred from homology"/>
<evidence type="ECO:0000259" key="11">
    <source>
        <dbReference type="Pfam" id="PF02541"/>
    </source>
</evidence>
<dbReference type="CDD" id="cd24053">
    <property type="entry name" value="ASKHA_NBD_EcPPX-GppA-like"/>
    <property type="match status" value="1"/>
</dbReference>
<feature type="domain" description="Ppx/GppA phosphatase N-terminal" evidence="11">
    <location>
        <begin position="25"/>
        <end position="307"/>
    </location>
</feature>
<evidence type="ECO:0000256" key="1">
    <source>
        <dbReference type="ARBA" id="ARBA00001946"/>
    </source>
</evidence>
<dbReference type="Gene3D" id="1.10.3210.10">
    <property type="entry name" value="Hypothetical protein af1432"/>
    <property type="match status" value="1"/>
</dbReference>
<dbReference type="Pfam" id="PF21447">
    <property type="entry name" value="Ppx-GppA_III"/>
    <property type="match status" value="1"/>
</dbReference>
<dbReference type="GO" id="GO:0005886">
    <property type="term" value="C:plasma membrane"/>
    <property type="evidence" value="ECO:0007669"/>
    <property type="project" value="UniProtKB-SubCell"/>
</dbReference>
<evidence type="ECO:0000256" key="7">
    <source>
        <dbReference type="ARBA" id="ARBA00022475"/>
    </source>
</evidence>
<dbReference type="GO" id="GO:0006798">
    <property type="term" value="P:polyphosphate catabolic process"/>
    <property type="evidence" value="ECO:0007669"/>
    <property type="project" value="TreeGrafter"/>
</dbReference>
<evidence type="ECO:0000256" key="6">
    <source>
        <dbReference type="ARBA" id="ARBA00020416"/>
    </source>
</evidence>
<keyword evidence="14" id="KW-1185">Reference proteome</keyword>
<dbReference type="EC" id="3.6.1.11" evidence="5"/>
<dbReference type="PANTHER" id="PTHR30005">
    <property type="entry name" value="EXOPOLYPHOSPHATASE"/>
    <property type="match status" value="1"/>
</dbReference>
<feature type="domain" description="Ppx/GppA phosphatase C-terminal" evidence="12">
    <location>
        <begin position="314"/>
        <end position="487"/>
    </location>
</feature>
<dbReference type="InterPro" id="IPR043129">
    <property type="entry name" value="ATPase_NBD"/>
</dbReference>
<accession>A0A7U6GJE4</accession>
<dbReference type="Gene3D" id="3.30.420.40">
    <property type="match status" value="1"/>
</dbReference>
<comment type="subunit">
    <text evidence="4">Homodimer.</text>
</comment>
<dbReference type="OrthoDB" id="9793035at2"/>
<keyword evidence="9" id="KW-0472">Membrane</keyword>